<dbReference type="AlphaFoldDB" id="A0A2W5Z219"/>
<keyword evidence="2" id="KW-1133">Transmembrane helix</keyword>
<dbReference type="EMBL" id="QHBU01000212">
    <property type="protein sequence ID" value="PZR79293.1"/>
    <property type="molecule type" value="Genomic_DNA"/>
</dbReference>
<name>A0A2W5Z219_9BACT</name>
<accession>A0A2W5Z219</accession>
<feature type="domain" description="EamA" evidence="3">
    <location>
        <begin position="26"/>
        <end position="156"/>
    </location>
</feature>
<feature type="transmembrane region" description="Helical" evidence="2">
    <location>
        <begin position="169"/>
        <end position="189"/>
    </location>
</feature>
<sequence>MPDAGMRTPVAWKPGTAATDAESRAMAALLALVSAFCYGVSDFSGGLAARRVSATAVVLVSNAFSLLLAVLAVALLPGSTYSASDMAWGVTAGAVGLLGVVLLYRGLAIGPMSVVAPLTAVLSAVVPVVVGVIRGERPGALAVTGIVLAVPAMFLIGREPTHGGARLRRGAVISALCAGVSFGGFYVLLAQTGSNGGAWPLVGQRASSVLILLVLTAVAAMRGTAALPTDGALRLSLIAGVTDFAANLAYVLATHRGLLALVAVISSLYPATTLLLARGVLKERVARQQGAGLVLAAAAVALIALH</sequence>
<feature type="transmembrane region" description="Helical" evidence="2">
    <location>
        <begin position="139"/>
        <end position="157"/>
    </location>
</feature>
<dbReference type="Pfam" id="PF00892">
    <property type="entry name" value="EamA"/>
    <property type="match status" value="2"/>
</dbReference>
<feature type="domain" description="EamA" evidence="3">
    <location>
        <begin position="171"/>
        <end position="304"/>
    </location>
</feature>
<dbReference type="InterPro" id="IPR000620">
    <property type="entry name" value="EamA_dom"/>
</dbReference>
<keyword evidence="2" id="KW-0472">Membrane</keyword>
<organism evidence="4 5">
    <name type="scientific">Candidatus Aeolococcus gillhamiae</name>
    <dbReference type="NCBI Taxonomy" id="3127015"/>
    <lineage>
        <taxon>Bacteria</taxon>
        <taxon>Bacillati</taxon>
        <taxon>Candidatus Dormiibacterota</taxon>
        <taxon>Candidatus Dormibacteria</taxon>
        <taxon>Candidatus Aeolococcales</taxon>
        <taxon>Candidatus Aeolococcaceae</taxon>
        <taxon>Candidatus Aeolococcus</taxon>
    </lineage>
</organism>
<feature type="transmembrane region" description="Helical" evidence="2">
    <location>
        <begin position="114"/>
        <end position="133"/>
    </location>
</feature>
<feature type="transmembrane region" description="Helical" evidence="2">
    <location>
        <begin position="87"/>
        <end position="107"/>
    </location>
</feature>
<comment type="similarity">
    <text evidence="1">Belongs to the EamA transporter family.</text>
</comment>
<evidence type="ECO:0000313" key="5">
    <source>
        <dbReference type="Proteomes" id="UP000248724"/>
    </source>
</evidence>
<protein>
    <submittedName>
        <fullName evidence="4">EamA/RhaT family transporter</fullName>
    </submittedName>
</protein>
<dbReference type="SUPFAM" id="SSF103481">
    <property type="entry name" value="Multidrug resistance efflux transporter EmrE"/>
    <property type="match status" value="2"/>
</dbReference>
<dbReference type="InterPro" id="IPR037185">
    <property type="entry name" value="EmrE-like"/>
</dbReference>
<evidence type="ECO:0000259" key="3">
    <source>
        <dbReference type="Pfam" id="PF00892"/>
    </source>
</evidence>
<feature type="transmembrane region" description="Helical" evidence="2">
    <location>
        <begin position="201"/>
        <end position="220"/>
    </location>
</feature>
<dbReference type="Proteomes" id="UP000248724">
    <property type="component" value="Unassembled WGS sequence"/>
</dbReference>
<proteinExistence type="inferred from homology"/>
<reference evidence="4 5" key="1">
    <citation type="journal article" date="2017" name="Nature">
        <title>Atmospheric trace gases support primary production in Antarctic desert surface soil.</title>
        <authorList>
            <person name="Ji M."/>
            <person name="Greening C."/>
            <person name="Vanwonterghem I."/>
            <person name="Carere C.R."/>
            <person name="Bay S.K."/>
            <person name="Steen J.A."/>
            <person name="Montgomery K."/>
            <person name="Lines T."/>
            <person name="Beardall J."/>
            <person name="van Dorst J."/>
            <person name="Snape I."/>
            <person name="Stott M.B."/>
            <person name="Hugenholtz P."/>
            <person name="Ferrari B.C."/>
        </authorList>
    </citation>
    <scope>NUCLEOTIDE SEQUENCE [LARGE SCALE GENOMIC DNA]</scope>
    <source>
        <strain evidence="4">RRmetagenome_bin12</strain>
    </source>
</reference>
<gene>
    <name evidence="4" type="ORF">DLM65_11050</name>
</gene>
<feature type="transmembrane region" description="Helical" evidence="2">
    <location>
        <begin position="258"/>
        <end position="277"/>
    </location>
</feature>
<feature type="transmembrane region" description="Helical" evidence="2">
    <location>
        <begin position="52"/>
        <end position="75"/>
    </location>
</feature>
<evidence type="ECO:0000256" key="2">
    <source>
        <dbReference type="SAM" id="Phobius"/>
    </source>
</evidence>
<comment type="caution">
    <text evidence="4">The sequence shown here is derived from an EMBL/GenBank/DDBJ whole genome shotgun (WGS) entry which is preliminary data.</text>
</comment>
<evidence type="ECO:0000256" key="1">
    <source>
        <dbReference type="ARBA" id="ARBA00007362"/>
    </source>
</evidence>
<evidence type="ECO:0000313" key="4">
    <source>
        <dbReference type="EMBL" id="PZR79293.1"/>
    </source>
</evidence>
<keyword evidence="2" id="KW-0812">Transmembrane</keyword>
<feature type="transmembrane region" description="Helical" evidence="2">
    <location>
        <begin position="232"/>
        <end position="252"/>
    </location>
</feature>
<dbReference type="GO" id="GO:0016020">
    <property type="term" value="C:membrane"/>
    <property type="evidence" value="ECO:0007669"/>
    <property type="project" value="InterPro"/>
</dbReference>
<feature type="transmembrane region" description="Helical" evidence="2">
    <location>
        <begin position="23"/>
        <end position="40"/>
    </location>
</feature>